<dbReference type="OrthoDB" id="3924880at2759"/>
<gene>
    <name evidence="3" type="ORF">BDV96DRAFT_639154</name>
</gene>
<feature type="domain" description="AB hydrolase-1" evidence="2">
    <location>
        <begin position="117"/>
        <end position="243"/>
    </location>
</feature>
<sequence>MVLPTTIAALAVALLGSCVSGQAPPPTAIDPTFFPNLKASEKLTWVDCYGTFKCAKFRVNADVSGKNRRDKVELAIAKLPAVSGNKTGTLVYSTGGYSGSNTNGIIQDVANFAPLYPNYDVIGIDRRGTGYSTPPLKCFRNNEERNAWVASEPPLLGSTKNALSQHRERAKKFAKQCADFTGDAAKWLGTYPSAVDIHTVMKAIGEKKIHFHGISSGTHTAQSFAALYPEAVGKFVLDAVVRSDLEYTISDNQPDTIVDLELAIEAFFITCNAADAVCPFKGSSTTVQQLKTRFAAIDKKLKTTFVTSPGFKPFDWNAFHRFLSVVILDSGVFFPALADLLVDLEAGVAGNGTQFASAAVFSPPPPLPPLDSSPPFEQIQAGICNDALDISRSPQDFDKYLAAMLKTSPNVGGLFAITNLYCTEWKIKPVNRFPLSKFNKSCLSKITGKILYISNTADSLCPLDSAYHMRTKYFGTKSTIIIDHTAGHTSVFQGALSGLTGFPSLGVFDIIFRFFNLNQLPPNGSIYLPDLPAFIDRGAGYAGLLPNGFGGVNGVPAYPIPGKTA</sequence>
<evidence type="ECO:0000256" key="1">
    <source>
        <dbReference type="SAM" id="SignalP"/>
    </source>
</evidence>
<feature type="signal peptide" evidence="1">
    <location>
        <begin position="1"/>
        <end position="21"/>
    </location>
</feature>
<keyword evidence="3" id="KW-0378">Hydrolase</keyword>
<dbReference type="Proteomes" id="UP000799770">
    <property type="component" value="Unassembled WGS sequence"/>
</dbReference>
<dbReference type="AlphaFoldDB" id="A0A6A5ZTJ1"/>
<evidence type="ECO:0000313" key="4">
    <source>
        <dbReference type="Proteomes" id="UP000799770"/>
    </source>
</evidence>
<dbReference type="SUPFAM" id="SSF53474">
    <property type="entry name" value="alpha/beta-Hydrolases"/>
    <property type="match status" value="1"/>
</dbReference>
<dbReference type="EMBL" id="ML977310">
    <property type="protein sequence ID" value="KAF2122576.1"/>
    <property type="molecule type" value="Genomic_DNA"/>
</dbReference>
<keyword evidence="1" id="KW-0732">Signal</keyword>
<protein>
    <submittedName>
        <fullName evidence="3">Alpha/Beta hydrolase protein</fullName>
    </submittedName>
</protein>
<dbReference type="InterPro" id="IPR029058">
    <property type="entry name" value="AB_hydrolase_fold"/>
</dbReference>
<accession>A0A6A5ZTJ1</accession>
<feature type="chain" id="PRO_5025443456" evidence="1">
    <location>
        <begin position="22"/>
        <end position="565"/>
    </location>
</feature>
<keyword evidence="4" id="KW-1185">Reference proteome</keyword>
<evidence type="ECO:0000313" key="3">
    <source>
        <dbReference type="EMBL" id="KAF2122576.1"/>
    </source>
</evidence>
<reference evidence="3" key="1">
    <citation type="journal article" date="2020" name="Stud. Mycol.">
        <title>101 Dothideomycetes genomes: a test case for predicting lifestyles and emergence of pathogens.</title>
        <authorList>
            <person name="Haridas S."/>
            <person name="Albert R."/>
            <person name="Binder M."/>
            <person name="Bloem J."/>
            <person name="Labutti K."/>
            <person name="Salamov A."/>
            <person name="Andreopoulos B."/>
            <person name="Baker S."/>
            <person name="Barry K."/>
            <person name="Bills G."/>
            <person name="Bluhm B."/>
            <person name="Cannon C."/>
            <person name="Castanera R."/>
            <person name="Culley D."/>
            <person name="Daum C."/>
            <person name="Ezra D."/>
            <person name="Gonzalez J."/>
            <person name="Henrissat B."/>
            <person name="Kuo A."/>
            <person name="Liang C."/>
            <person name="Lipzen A."/>
            <person name="Lutzoni F."/>
            <person name="Magnuson J."/>
            <person name="Mondo S."/>
            <person name="Nolan M."/>
            <person name="Ohm R."/>
            <person name="Pangilinan J."/>
            <person name="Park H.-J."/>
            <person name="Ramirez L."/>
            <person name="Alfaro M."/>
            <person name="Sun H."/>
            <person name="Tritt A."/>
            <person name="Yoshinaga Y."/>
            <person name="Zwiers L.-H."/>
            <person name="Turgeon B."/>
            <person name="Goodwin S."/>
            <person name="Spatafora J."/>
            <person name="Crous P."/>
            <person name="Grigoriev I."/>
        </authorList>
    </citation>
    <scope>NUCLEOTIDE SEQUENCE</scope>
    <source>
        <strain evidence="3">CBS 627.86</strain>
    </source>
</reference>
<dbReference type="InterPro" id="IPR000073">
    <property type="entry name" value="AB_hydrolase_1"/>
</dbReference>
<organism evidence="3 4">
    <name type="scientific">Lophiotrema nucula</name>
    <dbReference type="NCBI Taxonomy" id="690887"/>
    <lineage>
        <taxon>Eukaryota</taxon>
        <taxon>Fungi</taxon>
        <taxon>Dikarya</taxon>
        <taxon>Ascomycota</taxon>
        <taxon>Pezizomycotina</taxon>
        <taxon>Dothideomycetes</taxon>
        <taxon>Pleosporomycetidae</taxon>
        <taxon>Pleosporales</taxon>
        <taxon>Lophiotremataceae</taxon>
        <taxon>Lophiotrema</taxon>
    </lineage>
</organism>
<proteinExistence type="predicted"/>
<name>A0A6A5ZTJ1_9PLEO</name>
<evidence type="ECO:0000259" key="2">
    <source>
        <dbReference type="Pfam" id="PF00561"/>
    </source>
</evidence>
<dbReference type="Pfam" id="PF00561">
    <property type="entry name" value="Abhydrolase_1"/>
    <property type="match status" value="1"/>
</dbReference>
<dbReference type="GO" id="GO:0016787">
    <property type="term" value="F:hydrolase activity"/>
    <property type="evidence" value="ECO:0007669"/>
    <property type="project" value="UniProtKB-KW"/>
</dbReference>
<dbReference type="Gene3D" id="3.40.50.1820">
    <property type="entry name" value="alpha/beta hydrolase"/>
    <property type="match status" value="1"/>
</dbReference>